<dbReference type="EMBL" id="AAWS01000049">
    <property type="protein sequence ID" value="EAY25371.1"/>
    <property type="molecule type" value="Genomic_DNA"/>
</dbReference>
<name>A1ZW08_MICM2</name>
<dbReference type="Pfam" id="PF01027">
    <property type="entry name" value="Bax1-I"/>
    <property type="match status" value="1"/>
</dbReference>
<comment type="caution">
    <text evidence="6">The sequence shown here is derived from an EMBL/GenBank/DDBJ whole genome shotgun (WGS) entry which is preliminary data.</text>
</comment>
<dbReference type="Proteomes" id="UP000004095">
    <property type="component" value="Unassembled WGS sequence"/>
</dbReference>
<feature type="transmembrane region" description="Helical" evidence="5">
    <location>
        <begin position="178"/>
        <end position="197"/>
    </location>
</feature>
<evidence type="ECO:0000313" key="7">
    <source>
        <dbReference type="Proteomes" id="UP000004095"/>
    </source>
</evidence>
<comment type="subcellular location">
    <subcellularLocation>
        <location evidence="1">Membrane</location>
        <topology evidence="1">Multi-pass membrane protein</topology>
    </subcellularLocation>
</comment>
<keyword evidence="7" id="KW-1185">Reference proteome</keyword>
<evidence type="ECO:0000256" key="4">
    <source>
        <dbReference type="ARBA" id="ARBA00023136"/>
    </source>
</evidence>
<keyword evidence="2 5" id="KW-0812">Transmembrane</keyword>
<feature type="transmembrane region" description="Helical" evidence="5">
    <location>
        <begin position="20"/>
        <end position="44"/>
    </location>
</feature>
<feature type="transmembrane region" description="Helical" evidence="5">
    <location>
        <begin position="148"/>
        <end position="166"/>
    </location>
</feature>
<reference evidence="6 7" key="1">
    <citation type="submission" date="2007-01" db="EMBL/GenBank/DDBJ databases">
        <authorList>
            <person name="Haygood M."/>
            <person name="Podell S."/>
            <person name="Anderson C."/>
            <person name="Hopkinson B."/>
            <person name="Roe K."/>
            <person name="Barbeau K."/>
            <person name="Gaasterland T."/>
            <person name="Ferriera S."/>
            <person name="Johnson J."/>
            <person name="Kravitz S."/>
            <person name="Beeson K."/>
            <person name="Sutton G."/>
            <person name="Rogers Y.-H."/>
            <person name="Friedman R."/>
            <person name="Frazier M."/>
            <person name="Venter J.C."/>
        </authorList>
    </citation>
    <scope>NUCLEOTIDE SEQUENCE [LARGE SCALE GENOMIC DNA]</scope>
    <source>
        <strain evidence="6 7">ATCC 23134</strain>
    </source>
</reference>
<organism evidence="6 7">
    <name type="scientific">Microscilla marina ATCC 23134</name>
    <dbReference type="NCBI Taxonomy" id="313606"/>
    <lineage>
        <taxon>Bacteria</taxon>
        <taxon>Pseudomonadati</taxon>
        <taxon>Bacteroidota</taxon>
        <taxon>Cytophagia</taxon>
        <taxon>Cytophagales</taxon>
        <taxon>Microscillaceae</taxon>
        <taxon>Microscilla</taxon>
    </lineage>
</organism>
<evidence type="ECO:0000256" key="1">
    <source>
        <dbReference type="ARBA" id="ARBA00004141"/>
    </source>
</evidence>
<proteinExistence type="predicted"/>
<dbReference type="eggNOG" id="COG0670">
    <property type="taxonomic scope" value="Bacteria"/>
</dbReference>
<accession>A1ZW08</accession>
<evidence type="ECO:0000256" key="2">
    <source>
        <dbReference type="ARBA" id="ARBA00022692"/>
    </source>
</evidence>
<gene>
    <name evidence="6" type="ORF">M23134_06630</name>
</gene>
<sequence length="206" mass="22503">MAIEILLFILIEAIFLRSPTIINFTLSFLGGWSWLLLLGGYFAITSLSENWAMSTSSKTYQYIAMLLYVVAEALLFTPLIYLAIKMTGDTAIINQAATITITLFLGITSVAFITKKDFSMLRIYLSVGTLVAIGLIAAGLIFGFSLGLWFSFAMVALAAGAILYQTSAILHKYHAEQYVAASLGLFGSVMLLFWYVINILSSLSGD</sequence>
<protein>
    <submittedName>
        <fullName evidence="6">Membrane protein, putative</fullName>
    </submittedName>
</protein>
<dbReference type="AlphaFoldDB" id="A1ZW08"/>
<keyword evidence="3 5" id="KW-1133">Transmembrane helix</keyword>
<feature type="transmembrane region" description="Helical" evidence="5">
    <location>
        <begin position="121"/>
        <end position="142"/>
    </location>
</feature>
<dbReference type="InterPro" id="IPR006214">
    <property type="entry name" value="Bax_inhibitor_1-related"/>
</dbReference>
<feature type="transmembrane region" description="Helical" evidence="5">
    <location>
        <begin position="65"/>
        <end position="84"/>
    </location>
</feature>
<evidence type="ECO:0000313" key="6">
    <source>
        <dbReference type="EMBL" id="EAY25371.1"/>
    </source>
</evidence>
<dbReference type="GO" id="GO:0016020">
    <property type="term" value="C:membrane"/>
    <property type="evidence" value="ECO:0007669"/>
    <property type="project" value="UniProtKB-SubCell"/>
</dbReference>
<evidence type="ECO:0000256" key="3">
    <source>
        <dbReference type="ARBA" id="ARBA00022989"/>
    </source>
</evidence>
<feature type="transmembrane region" description="Helical" evidence="5">
    <location>
        <begin position="96"/>
        <end position="114"/>
    </location>
</feature>
<keyword evidence="4 5" id="KW-0472">Membrane</keyword>
<evidence type="ECO:0000256" key="5">
    <source>
        <dbReference type="SAM" id="Phobius"/>
    </source>
</evidence>